<feature type="transmembrane region" description="Helical" evidence="8">
    <location>
        <begin position="222"/>
        <end position="239"/>
    </location>
</feature>
<evidence type="ECO:0000256" key="8">
    <source>
        <dbReference type="SAM" id="Phobius"/>
    </source>
</evidence>
<evidence type="ECO:0000256" key="5">
    <source>
        <dbReference type="ARBA" id="ARBA00022692"/>
    </source>
</evidence>
<dbReference type="PANTHER" id="PTHR33908">
    <property type="entry name" value="MANNOSYLTRANSFERASE YKCB-RELATED"/>
    <property type="match status" value="1"/>
</dbReference>
<protein>
    <submittedName>
        <fullName evidence="9">Uncharacterized protein</fullName>
    </submittedName>
</protein>
<dbReference type="PANTHER" id="PTHR33908:SF11">
    <property type="entry name" value="MEMBRANE PROTEIN"/>
    <property type="match status" value="1"/>
</dbReference>
<keyword evidence="3" id="KW-0328">Glycosyltransferase</keyword>
<keyword evidence="7 8" id="KW-0472">Membrane</keyword>
<feature type="transmembrane region" description="Helical" evidence="8">
    <location>
        <begin position="105"/>
        <end position="125"/>
    </location>
</feature>
<keyword evidence="5 8" id="KW-0812">Transmembrane</keyword>
<sequence>MLISIQQYIEQIHDTKSRASLVSLAIIVLTGFLLRYYWLDVGHAYHYLAINDEISAYEFAMRFLSGDSTTYYLGQPDFAGGKAPGPYFTLFWIALYELGGQSPQGALFVILILNSALIALVYWLARCFLDNRYALLTALLFATAPWTIYYAIGLWNPMPLAILGAFLFISLWKTVATPDSRAIFWVWIMLALIPHFHMIGIFYAPAVFLVLYTLSEKLNKRWFVLGLLTGIGLYLPYLIGDGLNNWQNTRAILAGQEGGGFSFSVLKILTAPATVLSNLPSRWLGPEFSSYIVYGDRYFGSYIVLIIINLLSILFSLYVVYAFLTNFIRLLKVNKFSLQQSFNEDKCTVFIGLMVFVPLILFFFTGHNYATRYTIIIFPLLFILFSIRLRTLNLKTTGKLINIFVMFTITVNIFISVTFFNQTASQFETKQQFMPSFKILEEINLALEEKITGAPSITLAETSISRYGLEGTLLSALPSYMNIQQKYLKRDINQKIIPLKLFRNVDENPEILQKDIVYRDNAIILSYE</sequence>
<comment type="subcellular location">
    <subcellularLocation>
        <location evidence="1">Cell membrane</location>
        <topology evidence="1">Multi-pass membrane protein</topology>
    </subcellularLocation>
</comment>
<dbReference type="InterPro" id="IPR050297">
    <property type="entry name" value="LipidA_mod_glycosyltrf_83"/>
</dbReference>
<dbReference type="EMBL" id="UOFR01000041">
    <property type="protein sequence ID" value="VAW96863.1"/>
    <property type="molecule type" value="Genomic_DNA"/>
</dbReference>
<feature type="transmembrane region" description="Helical" evidence="8">
    <location>
        <begin position="21"/>
        <end position="38"/>
    </location>
</feature>
<evidence type="ECO:0000256" key="1">
    <source>
        <dbReference type="ARBA" id="ARBA00004651"/>
    </source>
</evidence>
<evidence type="ECO:0000256" key="4">
    <source>
        <dbReference type="ARBA" id="ARBA00022679"/>
    </source>
</evidence>
<feature type="transmembrane region" description="Helical" evidence="8">
    <location>
        <begin position="299"/>
        <end position="324"/>
    </location>
</feature>
<feature type="transmembrane region" description="Helical" evidence="8">
    <location>
        <begin position="401"/>
        <end position="420"/>
    </location>
</feature>
<name>A0A3B1AA14_9ZZZZ</name>
<evidence type="ECO:0000256" key="3">
    <source>
        <dbReference type="ARBA" id="ARBA00022676"/>
    </source>
</evidence>
<evidence type="ECO:0000256" key="2">
    <source>
        <dbReference type="ARBA" id="ARBA00022475"/>
    </source>
</evidence>
<organism evidence="9">
    <name type="scientific">hydrothermal vent metagenome</name>
    <dbReference type="NCBI Taxonomy" id="652676"/>
    <lineage>
        <taxon>unclassified sequences</taxon>
        <taxon>metagenomes</taxon>
        <taxon>ecological metagenomes</taxon>
    </lineage>
</organism>
<feature type="transmembrane region" description="Helical" evidence="8">
    <location>
        <begin position="345"/>
        <end position="364"/>
    </location>
</feature>
<feature type="transmembrane region" description="Helical" evidence="8">
    <location>
        <begin position="370"/>
        <end position="389"/>
    </location>
</feature>
<dbReference type="GO" id="GO:0005886">
    <property type="term" value="C:plasma membrane"/>
    <property type="evidence" value="ECO:0007669"/>
    <property type="project" value="UniProtKB-SubCell"/>
</dbReference>
<proteinExistence type="predicted"/>
<keyword evidence="2" id="KW-1003">Cell membrane</keyword>
<accession>A0A3B1AA14</accession>
<evidence type="ECO:0000256" key="7">
    <source>
        <dbReference type="ARBA" id="ARBA00023136"/>
    </source>
</evidence>
<keyword evidence="6 8" id="KW-1133">Transmembrane helix</keyword>
<evidence type="ECO:0000256" key="6">
    <source>
        <dbReference type="ARBA" id="ARBA00022989"/>
    </source>
</evidence>
<keyword evidence="4" id="KW-0808">Transferase</keyword>
<feature type="transmembrane region" description="Helical" evidence="8">
    <location>
        <begin position="182"/>
        <end position="210"/>
    </location>
</feature>
<evidence type="ECO:0000313" key="9">
    <source>
        <dbReference type="EMBL" id="VAW96863.1"/>
    </source>
</evidence>
<gene>
    <name evidence="9" type="ORF">MNBD_GAMMA21-2920</name>
</gene>
<dbReference type="AlphaFoldDB" id="A0A3B1AA14"/>
<dbReference type="GO" id="GO:0008610">
    <property type="term" value="P:lipid biosynthetic process"/>
    <property type="evidence" value="ECO:0007669"/>
    <property type="project" value="UniProtKB-ARBA"/>
</dbReference>
<dbReference type="GO" id="GO:0016763">
    <property type="term" value="F:pentosyltransferase activity"/>
    <property type="evidence" value="ECO:0007669"/>
    <property type="project" value="TreeGrafter"/>
</dbReference>
<reference evidence="9" key="1">
    <citation type="submission" date="2018-06" db="EMBL/GenBank/DDBJ databases">
        <authorList>
            <person name="Zhirakovskaya E."/>
        </authorList>
    </citation>
    <scope>NUCLEOTIDE SEQUENCE</scope>
</reference>